<dbReference type="Gene3D" id="2.60.120.1440">
    <property type="match status" value="1"/>
</dbReference>
<dbReference type="GO" id="GO:0016989">
    <property type="term" value="F:sigma factor antagonist activity"/>
    <property type="evidence" value="ECO:0007669"/>
    <property type="project" value="TreeGrafter"/>
</dbReference>
<dbReference type="EMBL" id="AP025314">
    <property type="protein sequence ID" value="BDD10411.1"/>
    <property type="molecule type" value="Genomic_DNA"/>
</dbReference>
<dbReference type="InterPro" id="IPR032508">
    <property type="entry name" value="FecR_C"/>
</dbReference>
<dbReference type="InterPro" id="IPR012373">
    <property type="entry name" value="Ferrdict_sens_TM"/>
</dbReference>
<dbReference type="InterPro" id="IPR006860">
    <property type="entry name" value="FecR"/>
</dbReference>
<protein>
    <submittedName>
        <fullName evidence="4">Iron dicitrate transporter FecR</fullName>
    </submittedName>
</protein>
<keyword evidence="5" id="KW-1185">Reference proteome</keyword>
<proteinExistence type="predicted"/>
<dbReference type="KEGG" id="fax:FUAX_28430"/>
<feature type="domain" description="FecR protein" evidence="2">
    <location>
        <begin position="187"/>
        <end position="281"/>
    </location>
</feature>
<dbReference type="PANTHER" id="PTHR30273:SF2">
    <property type="entry name" value="PROTEIN FECR"/>
    <property type="match status" value="1"/>
</dbReference>
<dbReference type="Gene3D" id="3.55.50.30">
    <property type="match status" value="1"/>
</dbReference>
<dbReference type="Pfam" id="PF16344">
    <property type="entry name" value="FecR_C"/>
    <property type="match status" value="1"/>
</dbReference>
<organism evidence="4 5">
    <name type="scientific">Fulvitalea axinellae</name>
    <dbReference type="NCBI Taxonomy" id="1182444"/>
    <lineage>
        <taxon>Bacteria</taxon>
        <taxon>Pseudomonadati</taxon>
        <taxon>Bacteroidota</taxon>
        <taxon>Cytophagia</taxon>
        <taxon>Cytophagales</taxon>
        <taxon>Persicobacteraceae</taxon>
        <taxon>Fulvitalea</taxon>
    </lineage>
</organism>
<feature type="transmembrane region" description="Helical" evidence="1">
    <location>
        <begin position="98"/>
        <end position="116"/>
    </location>
</feature>
<keyword evidence="1" id="KW-0472">Membrane</keyword>
<gene>
    <name evidence="4" type="ORF">FUAX_28430</name>
</gene>
<evidence type="ECO:0000256" key="1">
    <source>
        <dbReference type="SAM" id="Phobius"/>
    </source>
</evidence>
<evidence type="ECO:0000259" key="3">
    <source>
        <dbReference type="Pfam" id="PF16344"/>
    </source>
</evidence>
<sequence length="393" mass="45503">MIEFEKMAVWEQILALIKKRDRGERLTDEETEFLGEWREEEIEGLRETENRIGAIAERRRSEADPLKAWEAFEKKVDKPRKIRRIEPVRKSAWSGYRMVAVFALVLSASVVMTWYGSDSLQTPVAETVQQKHDPYSQNVTLVLHDGSSLDLDEPLADSLPEGIDFKGRRAVYRSVAERQEKMRFNEIIVPKGKRYEIELSDGTEVWLNGGSRMRYPVNFVSQNRVVELEGEACFDVAHNKEKPFVVKTDDVKVRVLGTLFNINAYRGGDDVRTTLVEGSVEASAGEGFTRRLKPGDQLRWDRDENVGEVQKVDPNVYTAWVDGKLRFENLYMSDLIPMLENWYGVEIQNENGDLDKIHYTGQFEQEDIRTVLEILKDFQDFKYEIYGNVVFIK</sequence>
<evidence type="ECO:0000259" key="2">
    <source>
        <dbReference type="Pfam" id="PF04773"/>
    </source>
</evidence>
<dbReference type="PANTHER" id="PTHR30273">
    <property type="entry name" value="PERIPLASMIC SIGNAL SENSOR AND SIGMA FACTOR ACTIVATOR FECR-RELATED"/>
    <property type="match status" value="1"/>
</dbReference>
<dbReference type="RefSeq" id="WP_338391968.1">
    <property type="nucleotide sequence ID" value="NZ_AP025314.1"/>
</dbReference>
<evidence type="ECO:0000313" key="5">
    <source>
        <dbReference type="Proteomes" id="UP001348817"/>
    </source>
</evidence>
<dbReference type="Proteomes" id="UP001348817">
    <property type="component" value="Chromosome"/>
</dbReference>
<reference evidence="4 5" key="1">
    <citation type="submission" date="2021-12" db="EMBL/GenBank/DDBJ databases">
        <title>Genome sequencing of bacteria with rrn-lacking chromosome and rrn-plasmid.</title>
        <authorList>
            <person name="Anda M."/>
            <person name="Iwasaki W."/>
        </authorList>
    </citation>
    <scope>NUCLEOTIDE SEQUENCE [LARGE SCALE GENOMIC DNA]</scope>
    <source>
        <strain evidence="4 5">DSM 100852</strain>
    </source>
</reference>
<evidence type="ECO:0000313" key="4">
    <source>
        <dbReference type="EMBL" id="BDD10411.1"/>
    </source>
</evidence>
<keyword evidence="1" id="KW-1133">Transmembrane helix</keyword>
<dbReference type="AlphaFoldDB" id="A0AAU9CMW6"/>
<dbReference type="Pfam" id="PF04773">
    <property type="entry name" value="FecR"/>
    <property type="match status" value="1"/>
</dbReference>
<accession>A0AAU9CMW6</accession>
<feature type="domain" description="Protein FecR C-terminal" evidence="3">
    <location>
        <begin position="324"/>
        <end position="392"/>
    </location>
</feature>
<dbReference type="FunFam" id="2.60.120.1440:FF:000001">
    <property type="entry name" value="Putative anti-sigma factor"/>
    <property type="match status" value="1"/>
</dbReference>
<name>A0AAU9CMW6_9BACT</name>
<keyword evidence="1" id="KW-0812">Transmembrane</keyword>